<dbReference type="STRING" id="283909.R7USB1"/>
<name>R7USB1_CAPTE</name>
<keyword evidence="10" id="KW-1185">Reference proteome</keyword>
<evidence type="ECO:0000259" key="7">
    <source>
        <dbReference type="PROSITE" id="PS51233"/>
    </source>
</evidence>
<dbReference type="FunFam" id="2.10.25.10:FF:000001">
    <property type="entry name" value="Tenascin C"/>
    <property type="match status" value="1"/>
</dbReference>
<evidence type="ECO:0000313" key="9">
    <source>
        <dbReference type="EnsemblMetazoa" id="CapteP223958"/>
    </source>
</evidence>
<evidence type="ECO:0000256" key="2">
    <source>
        <dbReference type="ARBA" id="ARBA00023157"/>
    </source>
</evidence>
<dbReference type="PANTHER" id="PTHR14949:SF54">
    <property type="entry name" value="VWFD DOMAIN-CONTAINING PROTEIN"/>
    <property type="match status" value="1"/>
</dbReference>
<evidence type="ECO:0000256" key="6">
    <source>
        <dbReference type="SAM" id="SignalP"/>
    </source>
</evidence>
<sequence>MMPAASCVFSLLVIAFCLQVRGERDVSFIIRSPDHRLEYEVYYRAEQDQAPMKECAEYYARSFLEIFIAQHSANGLQGKLHSRCTNRSSEVNVLIHPVAVVRMKGHQVTIQTFVDVSMTNDELPFDEGPYTTCADTVNKTLTNLVEFENSAAQRMLTIPSGSDQCSAATMDPQYFIYRKSDWICPTNYSLTHGQNICSREVECCDDTSVPPDPGTGSDTTDDSSDNSVHSSVTMSPDVTQPAQSFRDQEAWDIEAFKVSPMASIRLTEGISATDLPIKVWANHSFICQNQPGSCHISVDVRIMPFGENPSQCRRTGANIAQVVLDQNVRGLTPNGECRFLLPSDHSPGKQTLPLKAVMDNKYDGQQLSRLHLSLTRTVVDDAGRSTVYQENIHSFKIVVDDRDRKATCQSINDPHISSFDGLEFNNFYEGEFLLYEHLTLPFKVHAIYQRCTMAVDASCNCAVAVQSGDDVIVIDRCYRQKQPIKRISGTSQPFTKMALQLYLNGELTPGTRVHQSAEGQKFSIYLPNGVLVKVMINNLLINVWITPSPSDLEATRGLCGFYDGIKTNDLRLKNGTLMETSLSAERTHPDDFLLSWRVDMSSDESAFQGVPESVEPILAKQFCSCDESTSLQCGYSLDVNFCDNIVGDDITEELVLSATPSIFSSSRKKRDISENNVFKGGIDSDPIVVDTKFKPPITGNTTWADSARDAMKAQCLEEVQRNPSLPKDLADKIANAMCLNDCSGHGQCISGSCVCEAGYSTVDCSVSERSPPYVHELPNYGLCDVSVMNCNTVLVWGRHFANSPNLVCHLTEVEVDEVSYRRLSKTVTVKAIYLNFNAVKCTVPTIRSYLISISNNQETYSDPLLFIPFDPACNQCYMTNTTCIKKKNSCIINGKCYHEGEVSLVDSCLICKAYENEYQWTSRGAAYCEHPWWDRVQMPDWAVALLAALGGSLIGVLAGFLLYKCCCKSRRKTNQSSGVHLDHGAEVASPFQDAILHRNQDIPEFHPDHFPDIDDISPSMDYDETYFYNDGKGVENGVDSTTYF</sequence>
<dbReference type="EnsemblMetazoa" id="CapteT223958">
    <property type="protein sequence ID" value="CapteP223958"/>
    <property type="gene ID" value="CapteG223958"/>
</dbReference>
<dbReference type="InterPro" id="IPR050969">
    <property type="entry name" value="Dev_Signal_Modulators"/>
</dbReference>
<evidence type="ECO:0000313" key="10">
    <source>
        <dbReference type="Proteomes" id="UP000014760"/>
    </source>
</evidence>
<dbReference type="Proteomes" id="UP000014760">
    <property type="component" value="Unassembled WGS sequence"/>
</dbReference>
<dbReference type="GO" id="GO:0005102">
    <property type="term" value="F:signaling receptor binding"/>
    <property type="evidence" value="ECO:0007669"/>
    <property type="project" value="TreeGrafter"/>
</dbReference>
<feature type="signal peptide" evidence="6">
    <location>
        <begin position="1"/>
        <end position="22"/>
    </location>
</feature>
<evidence type="ECO:0000256" key="4">
    <source>
        <dbReference type="SAM" id="MobiDB-lite"/>
    </source>
</evidence>
<feature type="chain" id="PRO_5008788312" description="VWFD domain-containing protein" evidence="6">
    <location>
        <begin position="23"/>
        <end position="1044"/>
    </location>
</feature>
<keyword evidence="1 6" id="KW-0732">Signal</keyword>
<keyword evidence="5" id="KW-0472">Membrane</keyword>
<evidence type="ECO:0000256" key="5">
    <source>
        <dbReference type="SAM" id="Phobius"/>
    </source>
</evidence>
<dbReference type="PANTHER" id="PTHR14949">
    <property type="entry name" value="EGF-LIKE-DOMAIN, MULTIPLE 7, 8"/>
    <property type="match status" value="1"/>
</dbReference>
<dbReference type="Pfam" id="PF23106">
    <property type="entry name" value="EGF_Teneurin"/>
    <property type="match status" value="1"/>
</dbReference>
<proteinExistence type="predicted"/>
<reference evidence="9" key="3">
    <citation type="submission" date="2015-06" db="UniProtKB">
        <authorList>
            <consortium name="EnsemblMetazoa"/>
        </authorList>
    </citation>
    <scope>IDENTIFICATION</scope>
</reference>
<evidence type="ECO:0000313" key="8">
    <source>
        <dbReference type="EMBL" id="ELU09404.1"/>
    </source>
</evidence>
<feature type="domain" description="VWFD" evidence="7">
    <location>
        <begin position="406"/>
        <end position="604"/>
    </location>
</feature>
<evidence type="ECO:0000256" key="3">
    <source>
        <dbReference type="ARBA" id="ARBA00023180"/>
    </source>
</evidence>
<feature type="transmembrane region" description="Helical" evidence="5">
    <location>
        <begin position="941"/>
        <end position="963"/>
    </location>
</feature>
<dbReference type="OrthoDB" id="6288232at2759"/>
<dbReference type="Pfam" id="PF00094">
    <property type="entry name" value="VWD"/>
    <property type="match status" value="1"/>
</dbReference>
<dbReference type="InterPro" id="IPR001846">
    <property type="entry name" value="VWF_type-D"/>
</dbReference>
<protein>
    <recommendedName>
        <fullName evidence="7">VWFD domain-containing protein</fullName>
    </recommendedName>
</protein>
<evidence type="ECO:0000256" key="1">
    <source>
        <dbReference type="ARBA" id="ARBA00022729"/>
    </source>
</evidence>
<dbReference type="GO" id="GO:0005576">
    <property type="term" value="C:extracellular region"/>
    <property type="evidence" value="ECO:0007669"/>
    <property type="project" value="TreeGrafter"/>
</dbReference>
<keyword evidence="5" id="KW-1133">Transmembrane helix</keyword>
<dbReference type="AlphaFoldDB" id="R7USB1"/>
<reference evidence="8 10" key="2">
    <citation type="journal article" date="2013" name="Nature">
        <title>Insights into bilaterian evolution from three spiralian genomes.</title>
        <authorList>
            <person name="Simakov O."/>
            <person name="Marletaz F."/>
            <person name="Cho S.J."/>
            <person name="Edsinger-Gonzales E."/>
            <person name="Havlak P."/>
            <person name="Hellsten U."/>
            <person name="Kuo D.H."/>
            <person name="Larsson T."/>
            <person name="Lv J."/>
            <person name="Arendt D."/>
            <person name="Savage R."/>
            <person name="Osoegawa K."/>
            <person name="de Jong P."/>
            <person name="Grimwood J."/>
            <person name="Chapman J.A."/>
            <person name="Shapiro H."/>
            <person name="Aerts A."/>
            <person name="Otillar R.P."/>
            <person name="Terry A.Y."/>
            <person name="Boore J.L."/>
            <person name="Grigoriev I.V."/>
            <person name="Lindberg D.R."/>
            <person name="Seaver E.C."/>
            <person name="Weisblat D.A."/>
            <person name="Putnam N.H."/>
            <person name="Rokhsar D.S."/>
        </authorList>
    </citation>
    <scope>NUCLEOTIDE SEQUENCE</scope>
    <source>
        <strain evidence="8 10">I ESC-2004</strain>
    </source>
</reference>
<accession>R7USB1</accession>
<dbReference type="HOGENOM" id="CLU_292088_0_0_1"/>
<dbReference type="OMA" id="TETHEIG"/>
<gene>
    <name evidence="8" type="ORF">CAPTEDRAFT_223958</name>
</gene>
<feature type="region of interest" description="Disordered" evidence="4">
    <location>
        <begin position="208"/>
        <end position="244"/>
    </location>
</feature>
<dbReference type="EMBL" id="AMQN01006375">
    <property type="status" value="NOT_ANNOTATED_CDS"/>
    <property type="molecule type" value="Genomic_DNA"/>
</dbReference>
<organism evidence="8">
    <name type="scientific">Capitella teleta</name>
    <name type="common">Polychaete worm</name>
    <dbReference type="NCBI Taxonomy" id="283909"/>
    <lineage>
        <taxon>Eukaryota</taxon>
        <taxon>Metazoa</taxon>
        <taxon>Spiralia</taxon>
        <taxon>Lophotrochozoa</taxon>
        <taxon>Annelida</taxon>
        <taxon>Polychaeta</taxon>
        <taxon>Sedentaria</taxon>
        <taxon>Scolecida</taxon>
        <taxon>Capitellidae</taxon>
        <taxon>Capitella</taxon>
    </lineage>
</organism>
<feature type="compositionally biased region" description="Polar residues" evidence="4">
    <location>
        <begin position="226"/>
        <end position="244"/>
    </location>
</feature>
<dbReference type="SMART" id="SM00216">
    <property type="entry name" value="VWD"/>
    <property type="match status" value="1"/>
</dbReference>
<reference evidence="10" key="1">
    <citation type="submission" date="2012-12" db="EMBL/GenBank/DDBJ databases">
        <authorList>
            <person name="Hellsten U."/>
            <person name="Grimwood J."/>
            <person name="Chapman J.A."/>
            <person name="Shapiro H."/>
            <person name="Aerts A."/>
            <person name="Otillar R.P."/>
            <person name="Terry A.Y."/>
            <person name="Boore J.L."/>
            <person name="Simakov O."/>
            <person name="Marletaz F."/>
            <person name="Cho S.-J."/>
            <person name="Edsinger-Gonzales E."/>
            <person name="Havlak P."/>
            <person name="Kuo D.-H."/>
            <person name="Larsson T."/>
            <person name="Lv J."/>
            <person name="Arendt D."/>
            <person name="Savage R."/>
            <person name="Osoegawa K."/>
            <person name="de Jong P."/>
            <person name="Lindberg D.R."/>
            <person name="Seaver E.C."/>
            <person name="Weisblat D.A."/>
            <person name="Putnam N.H."/>
            <person name="Grigoriev I.V."/>
            <person name="Rokhsar D.S."/>
        </authorList>
    </citation>
    <scope>NUCLEOTIDE SEQUENCE</scope>
    <source>
        <strain evidence="10">I ESC-2004</strain>
    </source>
</reference>
<keyword evidence="3" id="KW-0325">Glycoprotein</keyword>
<dbReference type="GO" id="GO:0009986">
    <property type="term" value="C:cell surface"/>
    <property type="evidence" value="ECO:0007669"/>
    <property type="project" value="TreeGrafter"/>
</dbReference>
<dbReference type="EMBL" id="KB298218">
    <property type="protein sequence ID" value="ELU09404.1"/>
    <property type="molecule type" value="Genomic_DNA"/>
</dbReference>
<keyword evidence="5" id="KW-0812">Transmembrane</keyword>
<dbReference type="Gene3D" id="2.10.25.10">
    <property type="entry name" value="Laminin"/>
    <property type="match status" value="1"/>
</dbReference>
<dbReference type="PROSITE" id="PS51233">
    <property type="entry name" value="VWFD"/>
    <property type="match status" value="1"/>
</dbReference>
<keyword evidence="2" id="KW-1015">Disulfide bond</keyword>